<name>A0ABD3KUX7_EUCGL</name>
<evidence type="ECO:0000313" key="4">
    <source>
        <dbReference type="EMBL" id="KAL3741397.1"/>
    </source>
</evidence>
<feature type="domain" description="B box-type" evidence="3">
    <location>
        <begin position="35"/>
        <end position="72"/>
    </location>
</feature>
<evidence type="ECO:0000259" key="3">
    <source>
        <dbReference type="PROSITE" id="PS50119"/>
    </source>
</evidence>
<dbReference type="PROSITE" id="PS50119">
    <property type="entry name" value="ZF_BBOX"/>
    <property type="match status" value="1"/>
</dbReference>
<evidence type="ECO:0000256" key="2">
    <source>
        <dbReference type="SAM" id="MobiDB-lite"/>
    </source>
</evidence>
<keyword evidence="1" id="KW-0862">Zinc</keyword>
<dbReference type="PANTHER" id="PTHR31065">
    <property type="entry name" value="PLATZ TRANSCRIPTION FACTOR FAMILY PROTEIN"/>
    <property type="match status" value="1"/>
</dbReference>
<dbReference type="SUPFAM" id="SSF57845">
    <property type="entry name" value="B-box zinc-binding domain"/>
    <property type="match status" value="1"/>
</dbReference>
<sequence length="211" mass="23914">MMGNDATVVWSRDYQKNVVPPWLRPIASTKFYSPCKTHLSEERSFYCSICVIALCEECKKQHDLCKHDMIKVPTLISNHLLTFRQDASFRMEDLRSLWDTSGICKYTSNRCLVAFVPKRGDGIARSHGQRSVAMCESCQYQLKSLGAKYCSVECKVEAVMKMNGSGSTKNEAKMKVETVSEGSSGNVESFRKGPRKQKSPQRAPFFLAEDW</sequence>
<keyword evidence="5" id="KW-1185">Reference proteome</keyword>
<proteinExistence type="predicted"/>
<dbReference type="GO" id="GO:0008270">
    <property type="term" value="F:zinc ion binding"/>
    <property type="evidence" value="ECO:0007669"/>
    <property type="project" value="UniProtKB-KW"/>
</dbReference>
<dbReference type="PANTHER" id="PTHR31065:SF39">
    <property type="entry name" value="PLATZ TRANSCRIPTION FACTOR FAMILY PROTEIN"/>
    <property type="match status" value="1"/>
</dbReference>
<comment type="caution">
    <text evidence="4">The sequence shown here is derived from an EMBL/GenBank/DDBJ whole genome shotgun (WGS) entry which is preliminary data.</text>
</comment>
<dbReference type="Pfam" id="PF04640">
    <property type="entry name" value="PLATZ"/>
    <property type="match status" value="1"/>
</dbReference>
<dbReference type="AlphaFoldDB" id="A0ABD3KUX7"/>
<protein>
    <recommendedName>
        <fullName evidence="3">B box-type domain-containing protein</fullName>
    </recommendedName>
</protein>
<reference evidence="4 5" key="1">
    <citation type="submission" date="2024-11" db="EMBL/GenBank/DDBJ databases">
        <title>Chromosome-level genome assembly of Eucalyptus globulus Labill. provides insights into its genome evolution.</title>
        <authorList>
            <person name="Li X."/>
        </authorList>
    </citation>
    <scope>NUCLEOTIDE SEQUENCE [LARGE SCALE GENOMIC DNA]</scope>
    <source>
        <strain evidence="4">CL2024</strain>
        <tissue evidence="4">Fresh tender leaves</tissue>
    </source>
</reference>
<evidence type="ECO:0000313" key="5">
    <source>
        <dbReference type="Proteomes" id="UP001634007"/>
    </source>
</evidence>
<dbReference type="Proteomes" id="UP001634007">
    <property type="component" value="Unassembled WGS sequence"/>
</dbReference>
<keyword evidence="1" id="KW-0479">Metal-binding</keyword>
<keyword evidence="1" id="KW-0863">Zinc-finger</keyword>
<dbReference type="InterPro" id="IPR006734">
    <property type="entry name" value="PLATZ"/>
</dbReference>
<gene>
    <name evidence="4" type="ORF">ACJRO7_016952</name>
</gene>
<accession>A0ABD3KUX7</accession>
<dbReference type="EMBL" id="JBJKBG010000004">
    <property type="protein sequence ID" value="KAL3741397.1"/>
    <property type="molecule type" value="Genomic_DNA"/>
</dbReference>
<organism evidence="4 5">
    <name type="scientific">Eucalyptus globulus</name>
    <name type="common">Tasmanian blue gum</name>
    <dbReference type="NCBI Taxonomy" id="34317"/>
    <lineage>
        <taxon>Eukaryota</taxon>
        <taxon>Viridiplantae</taxon>
        <taxon>Streptophyta</taxon>
        <taxon>Embryophyta</taxon>
        <taxon>Tracheophyta</taxon>
        <taxon>Spermatophyta</taxon>
        <taxon>Magnoliopsida</taxon>
        <taxon>eudicotyledons</taxon>
        <taxon>Gunneridae</taxon>
        <taxon>Pentapetalae</taxon>
        <taxon>rosids</taxon>
        <taxon>malvids</taxon>
        <taxon>Myrtales</taxon>
        <taxon>Myrtaceae</taxon>
        <taxon>Myrtoideae</taxon>
        <taxon>Eucalypteae</taxon>
        <taxon>Eucalyptus</taxon>
    </lineage>
</organism>
<evidence type="ECO:0000256" key="1">
    <source>
        <dbReference type="PROSITE-ProRule" id="PRU00024"/>
    </source>
</evidence>
<feature type="region of interest" description="Disordered" evidence="2">
    <location>
        <begin position="165"/>
        <end position="211"/>
    </location>
</feature>
<dbReference type="InterPro" id="IPR000315">
    <property type="entry name" value="Znf_B-box"/>
</dbReference>